<dbReference type="EMBL" id="JBHSPB010000024">
    <property type="protein sequence ID" value="MFC5724158.1"/>
    <property type="molecule type" value="Genomic_DNA"/>
</dbReference>
<sequence length="527" mass="56676">MPTVLADLYDTAGTHLRTAAQALSHGAPVDHAASSADLEHFLTQLRNGLPAGSSLPASRAAHDLVGHLDSAITSLRTARRFSAAPAPGERPATGAELADATRAVVSARDLVASHRAPDRVPLTAYALLFTTHPARSYLTWRAAELAWGAGWITHALAQSAEHPAIAAALSDARSHLDRAAVFGRASRNDADPALGAFPLALPADPVQPSPTDRPNEVPSLLEDDCERLSRAAFETLHDRTSHRPSGSDLTQIARWTALSRLLAGRILLHTAEHHPDTAVGQVLQEAAGPLRTAAQAWHKIAKGWHRIVDTADPREHPALPAPGYEIVRQGQVVRLPRVIPHPATVISRTMAVRTGQLLYGASWRPDGERRPTARTTDAVLADTHGPGPLTAVLYRLPATGWQIAATAPVAMDRTRGGLVTDDPDHRPEGLDPRHRFYPVHPRQIEHLADAYGEVMRAEQAAASTLLTAAHRADTPVPRARLDAAAHRLIASHNNWMQQTPTARTVSQPIAAPRRVTPQASRRGGSHW</sequence>
<feature type="region of interest" description="Disordered" evidence="1">
    <location>
        <begin position="498"/>
        <end position="527"/>
    </location>
</feature>
<organism evidence="2 3">
    <name type="scientific">Streptomyces gamaensis</name>
    <dbReference type="NCBI Taxonomy" id="1763542"/>
    <lineage>
        <taxon>Bacteria</taxon>
        <taxon>Bacillati</taxon>
        <taxon>Actinomycetota</taxon>
        <taxon>Actinomycetes</taxon>
        <taxon>Kitasatosporales</taxon>
        <taxon>Streptomycetaceae</taxon>
        <taxon>Streptomyces</taxon>
    </lineage>
</organism>
<dbReference type="Proteomes" id="UP001596083">
    <property type="component" value="Unassembled WGS sequence"/>
</dbReference>
<reference evidence="3" key="1">
    <citation type="journal article" date="2019" name="Int. J. Syst. Evol. Microbiol.">
        <title>The Global Catalogue of Microorganisms (GCM) 10K type strain sequencing project: providing services to taxonomists for standard genome sequencing and annotation.</title>
        <authorList>
            <consortium name="The Broad Institute Genomics Platform"/>
            <consortium name="The Broad Institute Genome Sequencing Center for Infectious Disease"/>
            <person name="Wu L."/>
            <person name="Ma J."/>
        </authorList>
    </citation>
    <scope>NUCLEOTIDE SEQUENCE [LARGE SCALE GENOMIC DNA]</scope>
    <source>
        <strain evidence="3">CGMCC 4.7304</strain>
    </source>
</reference>
<gene>
    <name evidence="2" type="ORF">ACFP1Z_28725</name>
</gene>
<comment type="caution">
    <text evidence="2">The sequence shown here is derived from an EMBL/GenBank/DDBJ whole genome shotgun (WGS) entry which is preliminary data.</text>
</comment>
<keyword evidence="3" id="KW-1185">Reference proteome</keyword>
<proteinExistence type="predicted"/>
<dbReference type="RefSeq" id="WP_390320592.1">
    <property type="nucleotide sequence ID" value="NZ_JBHSPB010000024.1"/>
</dbReference>
<name>A0ABW0ZB00_9ACTN</name>
<evidence type="ECO:0000313" key="2">
    <source>
        <dbReference type="EMBL" id="MFC5724158.1"/>
    </source>
</evidence>
<protein>
    <submittedName>
        <fullName evidence="2">Uncharacterized protein</fullName>
    </submittedName>
</protein>
<evidence type="ECO:0000313" key="3">
    <source>
        <dbReference type="Proteomes" id="UP001596083"/>
    </source>
</evidence>
<accession>A0ABW0ZB00</accession>
<feature type="compositionally biased region" description="Polar residues" evidence="1">
    <location>
        <begin position="498"/>
        <end position="507"/>
    </location>
</feature>
<evidence type="ECO:0000256" key="1">
    <source>
        <dbReference type="SAM" id="MobiDB-lite"/>
    </source>
</evidence>